<keyword evidence="3" id="KW-1185">Reference proteome</keyword>
<evidence type="ECO:0000313" key="2">
    <source>
        <dbReference type="EMBL" id="MBE9028413.1"/>
    </source>
</evidence>
<feature type="transmembrane region" description="Helical" evidence="1">
    <location>
        <begin position="121"/>
        <end position="140"/>
    </location>
</feature>
<feature type="transmembrane region" description="Helical" evidence="1">
    <location>
        <begin position="37"/>
        <end position="54"/>
    </location>
</feature>
<keyword evidence="1" id="KW-1133">Transmembrane helix</keyword>
<keyword evidence="1" id="KW-0472">Membrane</keyword>
<gene>
    <name evidence="2" type="ORF">IQ266_01420</name>
</gene>
<protein>
    <submittedName>
        <fullName evidence="2">Uncharacterized protein</fullName>
    </submittedName>
</protein>
<organism evidence="2 3">
    <name type="scientific">Romeriopsis navalis LEGE 11480</name>
    <dbReference type="NCBI Taxonomy" id="2777977"/>
    <lineage>
        <taxon>Bacteria</taxon>
        <taxon>Bacillati</taxon>
        <taxon>Cyanobacteriota</taxon>
        <taxon>Cyanophyceae</taxon>
        <taxon>Leptolyngbyales</taxon>
        <taxon>Leptolyngbyaceae</taxon>
        <taxon>Romeriopsis</taxon>
        <taxon>Romeriopsis navalis</taxon>
    </lineage>
</organism>
<dbReference type="Proteomes" id="UP000625316">
    <property type="component" value="Unassembled WGS sequence"/>
</dbReference>
<sequence length="143" mass="16029">MLSFFQKRLPWLSLLLLFGSYVFIGRLLSTGTYSSEATWFLVLGSFAVALIYLHPLTDLNKLVKRWFSSDSVAFSAFVITAAAISFLLNWLKLFLPVVLILTTEGLARLDLQANQYSERQTFCLLVLITGLGLGCGWWLGKLA</sequence>
<dbReference type="EMBL" id="JADEXQ010000003">
    <property type="protein sequence ID" value="MBE9028413.1"/>
    <property type="molecule type" value="Genomic_DNA"/>
</dbReference>
<accession>A0A928Z2R3</accession>
<keyword evidence="1" id="KW-0812">Transmembrane</keyword>
<feature type="transmembrane region" description="Helical" evidence="1">
    <location>
        <begin position="12"/>
        <end position="31"/>
    </location>
</feature>
<comment type="caution">
    <text evidence="2">The sequence shown here is derived from an EMBL/GenBank/DDBJ whole genome shotgun (WGS) entry which is preliminary data.</text>
</comment>
<evidence type="ECO:0000256" key="1">
    <source>
        <dbReference type="SAM" id="Phobius"/>
    </source>
</evidence>
<dbReference type="RefSeq" id="WP_264323235.1">
    <property type="nucleotide sequence ID" value="NZ_JADEXQ010000003.1"/>
</dbReference>
<dbReference type="AlphaFoldDB" id="A0A928Z2R3"/>
<proteinExistence type="predicted"/>
<name>A0A928Z2R3_9CYAN</name>
<evidence type="ECO:0000313" key="3">
    <source>
        <dbReference type="Proteomes" id="UP000625316"/>
    </source>
</evidence>
<reference evidence="2" key="1">
    <citation type="submission" date="2020-10" db="EMBL/GenBank/DDBJ databases">
        <authorList>
            <person name="Castelo-Branco R."/>
            <person name="Eusebio N."/>
            <person name="Adriana R."/>
            <person name="Vieira A."/>
            <person name="Brugerolle De Fraissinette N."/>
            <person name="Rezende De Castro R."/>
            <person name="Schneider M.P."/>
            <person name="Vasconcelos V."/>
            <person name="Leao P.N."/>
        </authorList>
    </citation>
    <scope>NUCLEOTIDE SEQUENCE</scope>
    <source>
        <strain evidence="2">LEGE 11480</strain>
    </source>
</reference>